<dbReference type="Gene3D" id="1.10.10.60">
    <property type="entry name" value="Homeodomain-like"/>
    <property type="match status" value="1"/>
</dbReference>
<dbReference type="RefSeq" id="WP_308983531.1">
    <property type="nucleotide sequence ID" value="NZ_JARXIC010000002.1"/>
</dbReference>
<evidence type="ECO:0000256" key="2">
    <source>
        <dbReference type="ARBA" id="ARBA00023125"/>
    </source>
</evidence>
<proteinExistence type="predicted"/>
<reference evidence="5 6" key="1">
    <citation type="submission" date="2023-04" db="EMBL/GenBank/DDBJ databases">
        <title>A novel bacteria isolated from coastal sediment.</title>
        <authorList>
            <person name="Liu X.-J."/>
            <person name="Du Z.-J."/>
        </authorList>
    </citation>
    <scope>NUCLEOTIDE SEQUENCE [LARGE SCALE GENOMIC DNA]</scope>
    <source>
        <strain evidence="5 6">SDUM461004</strain>
    </source>
</reference>
<name>A0ABU1AE38_9BACT</name>
<organism evidence="5 6">
    <name type="scientific">Thalassobacterium sedimentorum</name>
    <dbReference type="NCBI Taxonomy" id="3041258"/>
    <lineage>
        <taxon>Bacteria</taxon>
        <taxon>Pseudomonadati</taxon>
        <taxon>Verrucomicrobiota</taxon>
        <taxon>Opitutia</taxon>
        <taxon>Puniceicoccales</taxon>
        <taxon>Coraliomargaritaceae</taxon>
        <taxon>Thalassobacterium</taxon>
    </lineage>
</organism>
<gene>
    <name evidence="5" type="ORF">QEH59_01200</name>
</gene>
<accession>A0ABU1AE38</accession>
<feature type="domain" description="HTH araC/xylS-type" evidence="4">
    <location>
        <begin position="203"/>
        <end position="302"/>
    </location>
</feature>
<dbReference type="PRINTS" id="PR00032">
    <property type="entry name" value="HTHARAC"/>
</dbReference>
<dbReference type="InterPro" id="IPR020449">
    <property type="entry name" value="Tscrpt_reg_AraC-type_HTH"/>
</dbReference>
<dbReference type="EMBL" id="JARXIC010000002">
    <property type="protein sequence ID" value="MDQ8193022.1"/>
    <property type="molecule type" value="Genomic_DNA"/>
</dbReference>
<dbReference type="SUPFAM" id="SSF46689">
    <property type="entry name" value="Homeodomain-like"/>
    <property type="match status" value="1"/>
</dbReference>
<dbReference type="PANTHER" id="PTHR43280">
    <property type="entry name" value="ARAC-FAMILY TRANSCRIPTIONAL REGULATOR"/>
    <property type="match status" value="1"/>
</dbReference>
<dbReference type="InterPro" id="IPR018062">
    <property type="entry name" value="HTH_AraC-typ_CS"/>
</dbReference>
<dbReference type="InterPro" id="IPR009057">
    <property type="entry name" value="Homeodomain-like_sf"/>
</dbReference>
<dbReference type="InterPro" id="IPR018060">
    <property type="entry name" value="HTH_AraC"/>
</dbReference>
<dbReference type="Proteomes" id="UP001243717">
    <property type="component" value="Unassembled WGS sequence"/>
</dbReference>
<protein>
    <submittedName>
        <fullName evidence="5">Helix-turn-helix domain-containing protein</fullName>
    </submittedName>
</protein>
<sequence>MSQRISQKPKKKKWTTPYKEWLYLNTRLFWVYDGLVDPYALNTERYISNYAVWYIQQGSVVVDVEGKVISACAGEWVFLRPGLRRQKFTENAEIISVHFQASWPNGRNLFEDGLSLVVKGEDFPYLEKYAERLLDSYRRRISVEEQEHIVWTNIEQINQQEFTLSDFLRFQKPFSDWLSAFERCLTANGLIPTRISDLHQSVLRGIQLIEAMPKHQPFRREELAAKLGMSASNADRLFQKYEGKSMFQVYDENRLRYARDQLSLAVVSVKSLAFEIGFHDLSNFSRWFKRLSGYSPREYKKRFSSEALD</sequence>
<dbReference type="PROSITE" id="PS00041">
    <property type="entry name" value="HTH_ARAC_FAMILY_1"/>
    <property type="match status" value="1"/>
</dbReference>
<keyword evidence="3" id="KW-0804">Transcription</keyword>
<evidence type="ECO:0000313" key="5">
    <source>
        <dbReference type="EMBL" id="MDQ8193022.1"/>
    </source>
</evidence>
<dbReference type="SMART" id="SM00342">
    <property type="entry name" value="HTH_ARAC"/>
    <property type="match status" value="1"/>
</dbReference>
<keyword evidence="2" id="KW-0238">DNA-binding</keyword>
<evidence type="ECO:0000259" key="4">
    <source>
        <dbReference type="PROSITE" id="PS01124"/>
    </source>
</evidence>
<evidence type="ECO:0000256" key="3">
    <source>
        <dbReference type="ARBA" id="ARBA00023163"/>
    </source>
</evidence>
<dbReference type="PANTHER" id="PTHR43280:SF2">
    <property type="entry name" value="HTH-TYPE TRANSCRIPTIONAL REGULATOR EXSA"/>
    <property type="match status" value="1"/>
</dbReference>
<keyword evidence="6" id="KW-1185">Reference proteome</keyword>
<comment type="caution">
    <text evidence="5">The sequence shown here is derived from an EMBL/GenBank/DDBJ whole genome shotgun (WGS) entry which is preliminary data.</text>
</comment>
<keyword evidence="1" id="KW-0805">Transcription regulation</keyword>
<evidence type="ECO:0000313" key="6">
    <source>
        <dbReference type="Proteomes" id="UP001243717"/>
    </source>
</evidence>
<evidence type="ECO:0000256" key="1">
    <source>
        <dbReference type="ARBA" id="ARBA00023015"/>
    </source>
</evidence>
<dbReference type="PROSITE" id="PS01124">
    <property type="entry name" value="HTH_ARAC_FAMILY_2"/>
    <property type="match status" value="1"/>
</dbReference>
<dbReference type="Pfam" id="PF12833">
    <property type="entry name" value="HTH_18"/>
    <property type="match status" value="1"/>
</dbReference>